<accession>A0ABN1E165</accession>
<keyword evidence="3" id="KW-1185">Reference proteome</keyword>
<dbReference type="Pfam" id="PF03995">
    <property type="entry name" value="Inhibitor_I36"/>
    <property type="match status" value="1"/>
</dbReference>
<dbReference type="EMBL" id="BAAAGS010000072">
    <property type="protein sequence ID" value="GAA0557000.1"/>
    <property type="molecule type" value="Genomic_DNA"/>
</dbReference>
<feature type="region of interest" description="Disordered" evidence="1">
    <location>
        <begin position="1"/>
        <end position="107"/>
    </location>
</feature>
<evidence type="ECO:0008006" key="4">
    <source>
        <dbReference type="Google" id="ProtNLM"/>
    </source>
</evidence>
<evidence type="ECO:0000313" key="2">
    <source>
        <dbReference type="EMBL" id="GAA0557000.1"/>
    </source>
</evidence>
<organism evidence="2 3">
    <name type="scientific">Saccharopolyspora erythraea</name>
    <name type="common">Streptomyces erythraeus</name>
    <dbReference type="NCBI Taxonomy" id="1836"/>
    <lineage>
        <taxon>Bacteria</taxon>
        <taxon>Bacillati</taxon>
        <taxon>Actinomycetota</taxon>
        <taxon>Actinomycetes</taxon>
        <taxon>Pseudonocardiales</taxon>
        <taxon>Pseudonocardiaceae</taxon>
        <taxon>Saccharopolyspora</taxon>
    </lineage>
</organism>
<comment type="caution">
    <text evidence="2">The sequence shown here is derived from an EMBL/GenBank/DDBJ whole genome shotgun (WGS) entry which is preliminary data.</text>
</comment>
<proteinExistence type="predicted"/>
<protein>
    <recommendedName>
        <fullName evidence="4">Peptidase inhibitor family I36</fullName>
    </recommendedName>
</protein>
<dbReference type="RefSeq" id="WP_009951158.1">
    <property type="nucleotide sequence ID" value="NZ_BAAAGS010000072.1"/>
</dbReference>
<evidence type="ECO:0000256" key="1">
    <source>
        <dbReference type="SAM" id="MobiDB-lite"/>
    </source>
</evidence>
<evidence type="ECO:0000313" key="3">
    <source>
        <dbReference type="Proteomes" id="UP001500729"/>
    </source>
</evidence>
<reference evidence="2 3" key="1">
    <citation type="journal article" date="2019" name="Int. J. Syst. Evol. Microbiol.">
        <title>The Global Catalogue of Microorganisms (GCM) 10K type strain sequencing project: providing services to taxonomists for standard genome sequencing and annotation.</title>
        <authorList>
            <consortium name="The Broad Institute Genomics Platform"/>
            <consortium name="The Broad Institute Genome Sequencing Center for Infectious Disease"/>
            <person name="Wu L."/>
            <person name="Ma J."/>
        </authorList>
    </citation>
    <scope>NUCLEOTIDE SEQUENCE [LARGE SCALE GENOMIC DNA]</scope>
    <source>
        <strain evidence="2 3">JCM 10303</strain>
    </source>
</reference>
<name>A0ABN1E165_SACER</name>
<gene>
    <name evidence="2" type="ORF">GCM10009533_63320</name>
</gene>
<feature type="compositionally biased region" description="Basic residues" evidence="1">
    <location>
        <begin position="13"/>
        <end position="22"/>
    </location>
</feature>
<dbReference type="Proteomes" id="UP001500729">
    <property type="component" value="Unassembled WGS sequence"/>
</dbReference>
<feature type="compositionally biased region" description="Low complexity" evidence="1">
    <location>
        <begin position="89"/>
        <end position="107"/>
    </location>
</feature>
<sequence>MSAHATAVDLHTTRRGPTRQRSSHLTAVPAAPAQGTSRTLTSPPPDIPVLRAPERIPLAFRLVGGRRPTRTSRPEPTPTTQLHGRRYGPGRLSSLLRPPSRPGSSSTRLRSVLLNLATTVLLVVGTALATATAAHAASAEGPATIEPHACPADSFCAWPSHDFQGAAHQTEVSAAPLGRCVALPQDFEATSFANNTGRPVTVYQDGSCSTEADFRTYPTGSFVPRSPYVARAIQVWSH</sequence>